<protein>
    <submittedName>
        <fullName evidence="2">Uncharacterized protein</fullName>
    </submittedName>
</protein>
<proteinExistence type="predicted"/>
<reference evidence="2 3" key="1">
    <citation type="submission" date="2024-01" db="EMBL/GenBank/DDBJ databases">
        <title>A draft genome for a cacao thread blight-causing isolate of Paramarasmius palmivorus.</title>
        <authorList>
            <person name="Baruah I.K."/>
            <person name="Bukari Y."/>
            <person name="Amoako-Attah I."/>
            <person name="Meinhardt L.W."/>
            <person name="Bailey B.A."/>
            <person name="Cohen S.P."/>
        </authorList>
    </citation>
    <scope>NUCLEOTIDE SEQUENCE [LARGE SCALE GENOMIC DNA]</scope>
    <source>
        <strain evidence="2 3">GH-12</strain>
    </source>
</reference>
<keyword evidence="3" id="KW-1185">Reference proteome</keyword>
<evidence type="ECO:0000313" key="3">
    <source>
        <dbReference type="Proteomes" id="UP001383192"/>
    </source>
</evidence>
<sequence length="237" mass="26663">MSRQSSNGDYPEPVDDTSSNVGDSYGAVTTLGRLTRHYEEQLARKEEVIQQLTAAMSMLNVASPRRIDPGIERCSLEKAFIDTPQEMHALKSLFDPSDWQSGLDGVTQLTMSLLMHLSGIELLSLKRLDGRNAVYIEYKVSCGVSSTSLRVNTRVPWSFAFDLLFRFEEMEAVADRSSESEHPRILITYLPVSLDDPSHVFVGRLGVYSYPTSFSFEELFARFVDLAHVLKDASLHF</sequence>
<evidence type="ECO:0000313" key="2">
    <source>
        <dbReference type="EMBL" id="KAK7036596.1"/>
    </source>
</evidence>
<dbReference type="Proteomes" id="UP001383192">
    <property type="component" value="Unassembled WGS sequence"/>
</dbReference>
<accession>A0AAW0CDL1</accession>
<organism evidence="2 3">
    <name type="scientific">Paramarasmius palmivorus</name>
    <dbReference type="NCBI Taxonomy" id="297713"/>
    <lineage>
        <taxon>Eukaryota</taxon>
        <taxon>Fungi</taxon>
        <taxon>Dikarya</taxon>
        <taxon>Basidiomycota</taxon>
        <taxon>Agaricomycotina</taxon>
        <taxon>Agaricomycetes</taxon>
        <taxon>Agaricomycetidae</taxon>
        <taxon>Agaricales</taxon>
        <taxon>Marasmiineae</taxon>
        <taxon>Marasmiaceae</taxon>
        <taxon>Paramarasmius</taxon>
    </lineage>
</organism>
<comment type="caution">
    <text evidence="2">The sequence shown here is derived from an EMBL/GenBank/DDBJ whole genome shotgun (WGS) entry which is preliminary data.</text>
</comment>
<dbReference type="AlphaFoldDB" id="A0AAW0CDL1"/>
<gene>
    <name evidence="2" type="ORF">VNI00_011529</name>
</gene>
<name>A0AAW0CDL1_9AGAR</name>
<feature type="region of interest" description="Disordered" evidence="1">
    <location>
        <begin position="1"/>
        <end position="24"/>
    </location>
</feature>
<evidence type="ECO:0000256" key="1">
    <source>
        <dbReference type="SAM" id="MobiDB-lite"/>
    </source>
</evidence>
<dbReference type="EMBL" id="JAYKXP010000050">
    <property type="protein sequence ID" value="KAK7036596.1"/>
    <property type="molecule type" value="Genomic_DNA"/>
</dbReference>